<organism evidence="15 16">
    <name type="scientific">Cladosporium halotolerans</name>
    <dbReference type="NCBI Taxonomy" id="1052096"/>
    <lineage>
        <taxon>Eukaryota</taxon>
        <taxon>Fungi</taxon>
        <taxon>Dikarya</taxon>
        <taxon>Ascomycota</taxon>
        <taxon>Pezizomycotina</taxon>
        <taxon>Dothideomycetes</taxon>
        <taxon>Dothideomycetidae</taxon>
        <taxon>Cladosporiales</taxon>
        <taxon>Cladosporiaceae</taxon>
        <taxon>Cladosporium</taxon>
    </lineage>
</organism>
<feature type="signal peptide" evidence="12">
    <location>
        <begin position="1"/>
        <end position="17"/>
    </location>
</feature>
<evidence type="ECO:0000256" key="9">
    <source>
        <dbReference type="PIRSR" id="PIRSR001100-2"/>
    </source>
</evidence>
<feature type="compositionally biased region" description="Low complexity" evidence="13">
    <location>
        <begin position="60"/>
        <end position="105"/>
    </location>
</feature>
<dbReference type="PIRSF" id="PIRSF001100">
    <property type="entry name" value="Beta_cellobiohydrolase"/>
    <property type="match status" value="1"/>
</dbReference>
<feature type="active site" evidence="10">
    <location>
        <position position="201"/>
    </location>
</feature>
<feature type="binding site" evidence="9">
    <location>
        <position position="424"/>
    </location>
    <ligand>
        <name>substrate</name>
    </ligand>
</feature>
<comment type="similarity">
    <text evidence="12">Belongs to the glycosyl hydrolase family 6.</text>
</comment>
<keyword evidence="4" id="KW-1015">Disulfide bond</keyword>
<gene>
    <name evidence="15" type="ORF">WHR41_02017</name>
</gene>
<accession>A0AB34L0C8</accession>
<dbReference type="PRINTS" id="PR00733">
    <property type="entry name" value="GLHYDRLASE6"/>
</dbReference>
<dbReference type="Pfam" id="PF00734">
    <property type="entry name" value="CBM_1"/>
    <property type="match status" value="1"/>
</dbReference>
<protein>
    <recommendedName>
        <fullName evidence="12">Glucanase</fullName>
        <ecNumber evidence="12">3.2.1.-</ecNumber>
    </recommendedName>
</protein>
<keyword evidence="5 12" id="KW-0119">Carbohydrate metabolism</keyword>
<feature type="binding site" evidence="9">
    <location>
        <position position="161"/>
    </location>
    <ligand>
        <name>substrate</name>
    </ligand>
</feature>
<keyword evidence="2 12" id="KW-0378">Hydrolase</keyword>
<keyword evidence="6 12" id="KW-0326">Glycosidase</keyword>
<keyword evidence="16" id="KW-1185">Reference proteome</keyword>
<reference evidence="15 16" key="1">
    <citation type="journal article" date="2020" name="Microbiol. Resour. Announc.">
        <title>Draft Genome Sequence of a Cladosporium Species Isolated from the Mesophotic Ascidian Didemnum maculosum.</title>
        <authorList>
            <person name="Gioti A."/>
            <person name="Siaperas R."/>
            <person name="Nikolaivits E."/>
            <person name="Le Goff G."/>
            <person name="Ouazzani J."/>
            <person name="Kotoulas G."/>
            <person name="Topakas E."/>
        </authorList>
    </citation>
    <scope>NUCLEOTIDE SEQUENCE [LARGE SCALE GENOMIC DNA]</scope>
    <source>
        <strain evidence="15 16">TM138-S3</strain>
    </source>
</reference>
<dbReference type="PROSITE" id="PS00655">
    <property type="entry name" value="GLYCOSYL_HYDROL_F6_1"/>
    <property type="match status" value="1"/>
</dbReference>
<dbReference type="RefSeq" id="XP_069232120.1">
    <property type="nucleotide sequence ID" value="XM_069370623.1"/>
</dbReference>
<dbReference type="AlphaFoldDB" id="A0AB34L0C8"/>
<evidence type="ECO:0000256" key="8">
    <source>
        <dbReference type="PIRSR" id="PIRSR001100-1"/>
    </source>
</evidence>
<evidence type="ECO:0000256" key="1">
    <source>
        <dbReference type="ARBA" id="ARBA00022729"/>
    </source>
</evidence>
<dbReference type="GeneID" id="96003461"/>
<dbReference type="InterPro" id="IPR035971">
    <property type="entry name" value="CBD_sf"/>
</dbReference>
<dbReference type="GO" id="GO:0004553">
    <property type="term" value="F:hydrolase activity, hydrolyzing O-glycosyl compounds"/>
    <property type="evidence" value="ECO:0007669"/>
    <property type="project" value="InterPro"/>
</dbReference>
<dbReference type="PROSITE" id="PS51164">
    <property type="entry name" value="CBM1_2"/>
    <property type="match status" value="1"/>
</dbReference>
<dbReference type="GO" id="GO:0030248">
    <property type="term" value="F:cellulose binding"/>
    <property type="evidence" value="ECO:0007669"/>
    <property type="project" value="InterPro"/>
</dbReference>
<feature type="binding site" evidence="9">
    <location>
        <position position="392"/>
    </location>
    <ligand>
        <name>substrate</name>
    </ligand>
</feature>
<dbReference type="Gene3D" id="3.20.20.40">
    <property type="entry name" value="1, 4-beta cellobiohydrolase"/>
    <property type="match status" value="1"/>
</dbReference>
<dbReference type="SUPFAM" id="SSF57180">
    <property type="entry name" value="Cellulose-binding domain"/>
    <property type="match status" value="1"/>
</dbReference>
<keyword evidence="3 12" id="KW-0136">Cellulose degradation</keyword>
<dbReference type="Proteomes" id="UP000803884">
    <property type="component" value="Unassembled WGS sequence"/>
</dbReference>
<evidence type="ECO:0000259" key="14">
    <source>
        <dbReference type="PROSITE" id="PS51164"/>
    </source>
</evidence>
<dbReference type="FunFam" id="3.20.20.40:FF:000001">
    <property type="entry name" value="Glucanase"/>
    <property type="match status" value="1"/>
</dbReference>
<sequence length="471" mass="49623">MKQFLASAAVFAATVSAIPVWQQCGGREWKGTGTCDAGTTCVFLNDYYSQCQPGAATTTTLVTTTRSSSTTSRSTTSVGTTSRSSSSTTTRVTSSTTTSNGGSTTSPPPVSASGNPFAGKQIYANPYYSSEIHTLAIPSLPSSLQAKASAVAKIGTFTWFDTAAKVPTMDTYLADIKAKNAAGASPPIMGAFVVYDLPNRDCAALASNGEYTVANDGLNKYKAYIDSIAAIIKKYPETTMALVIEPDSLGNLVTNMNVAKCQEASPAYIAGVEYAAKTLNFPNVAMYLDAGHAGWLGWDANLAPAAKLFAQIYTEAGKPAALRGLVTNVSNYNGYNITSAPSYTQGNKNYNEKLYINAIAPLLQQNGFPARFIVDQGRSGVQPTAQQAWGDWCNVKGTGFGIRPTTDTGDALVDSIVWVKPGGESDGTSNSAAARYDAHCGYADALTPAPEAGTWFQAYFEQLLRNANPAF</sequence>
<dbReference type="GO" id="GO:0030245">
    <property type="term" value="P:cellulose catabolic process"/>
    <property type="evidence" value="ECO:0007669"/>
    <property type="project" value="UniProtKB-KW"/>
</dbReference>
<dbReference type="Pfam" id="PF01341">
    <property type="entry name" value="Glyco_hydro_6"/>
    <property type="match status" value="1"/>
</dbReference>
<evidence type="ECO:0000256" key="3">
    <source>
        <dbReference type="ARBA" id="ARBA00023001"/>
    </source>
</evidence>
<evidence type="ECO:0000313" key="16">
    <source>
        <dbReference type="Proteomes" id="UP000803884"/>
    </source>
</evidence>
<dbReference type="InterPro" id="IPR036434">
    <property type="entry name" value="Beta_cellobiohydrolase_sf"/>
</dbReference>
<evidence type="ECO:0000256" key="10">
    <source>
        <dbReference type="PROSITE-ProRule" id="PRU10056"/>
    </source>
</evidence>
<feature type="region of interest" description="Disordered" evidence="13">
    <location>
        <begin position="60"/>
        <end position="114"/>
    </location>
</feature>
<feature type="binding site" evidence="9">
    <location>
        <position position="331"/>
    </location>
    <ligand>
        <name>substrate</name>
    </ligand>
</feature>
<feature type="binding site" evidence="9">
    <location>
        <position position="292"/>
    </location>
    <ligand>
        <name>substrate</name>
    </ligand>
</feature>
<evidence type="ECO:0000256" key="4">
    <source>
        <dbReference type="ARBA" id="ARBA00023157"/>
    </source>
</evidence>
<evidence type="ECO:0000256" key="5">
    <source>
        <dbReference type="ARBA" id="ARBA00023277"/>
    </source>
</evidence>
<name>A0AB34L0C8_9PEZI</name>
<evidence type="ECO:0000256" key="11">
    <source>
        <dbReference type="PROSITE-ProRule" id="PRU10057"/>
    </source>
</evidence>
<dbReference type="EC" id="3.2.1.-" evidence="12"/>
<evidence type="ECO:0000313" key="15">
    <source>
        <dbReference type="EMBL" id="KAL1589015.1"/>
    </source>
</evidence>
<keyword evidence="1 12" id="KW-0732">Signal</keyword>
<dbReference type="PANTHER" id="PTHR34876:SF4">
    <property type="entry name" value="1,4-BETA-D-GLUCAN CELLOBIOHYDROLASE C-RELATED"/>
    <property type="match status" value="1"/>
</dbReference>
<feature type="binding site" evidence="9">
    <location>
        <position position="159"/>
    </location>
    <ligand>
        <name>substrate</name>
    </ligand>
</feature>
<feature type="domain" description="CBM1" evidence="14">
    <location>
        <begin position="16"/>
        <end position="52"/>
    </location>
</feature>
<evidence type="ECO:0000256" key="6">
    <source>
        <dbReference type="ARBA" id="ARBA00023295"/>
    </source>
</evidence>
<dbReference type="GO" id="GO:0005576">
    <property type="term" value="C:extracellular region"/>
    <property type="evidence" value="ECO:0007669"/>
    <property type="project" value="InterPro"/>
</dbReference>
<proteinExistence type="inferred from homology"/>
<comment type="caution">
    <text evidence="15">The sequence shown here is derived from an EMBL/GenBank/DDBJ whole genome shotgun (WGS) entry which is preliminary data.</text>
</comment>
<evidence type="ECO:0000256" key="13">
    <source>
        <dbReference type="SAM" id="MobiDB-lite"/>
    </source>
</evidence>
<dbReference type="SMART" id="SM00236">
    <property type="entry name" value="fCBD"/>
    <property type="match status" value="1"/>
</dbReference>
<evidence type="ECO:0000256" key="2">
    <source>
        <dbReference type="ARBA" id="ARBA00022801"/>
    </source>
</evidence>
<feature type="binding site" evidence="9">
    <location>
        <position position="420"/>
    </location>
    <ligand>
        <name>substrate</name>
    </ligand>
</feature>
<keyword evidence="7 12" id="KW-0624">Polysaccharide degradation</keyword>
<evidence type="ECO:0000256" key="7">
    <source>
        <dbReference type="ARBA" id="ARBA00023326"/>
    </source>
</evidence>
<feature type="binding site" evidence="9">
    <location>
        <position position="295"/>
    </location>
    <ligand>
        <name>substrate</name>
    </ligand>
</feature>
<dbReference type="InterPro" id="IPR000254">
    <property type="entry name" value="CBD"/>
</dbReference>
<dbReference type="SUPFAM" id="SSF51989">
    <property type="entry name" value="Glycosyl hydrolases family 6, cellulases"/>
    <property type="match status" value="1"/>
</dbReference>
<dbReference type="PANTHER" id="PTHR34876">
    <property type="match status" value="1"/>
</dbReference>
<dbReference type="EMBL" id="JAAQHG020000005">
    <property type="protein sequence ID" value="KAL1589015.1"/>
    <property type="molecule type" value="Genomic_DNA"/>
</dbReference>
<evidence type="ECO:0000256" key="12">
    <source>
        <dbReference type="RuleBase" id="RU361186"/>
    </source>
</evidence>
<dbReference type="InterPro" id="IPR016288">
    <property type="entry name" value="Beta_cellobiohydrolase"/>
</dbReference>
<feature type="chain" id="PRO_5044043571" description="Glucanase" evidence="12">
    <location>
        <begin position="18"/>
        <end position="471"/>
    </location>
</feature>
<dbReference type="PROSITE" id="PS00656">
    <property type="entry name" value="GLYCOSYL_HYDROL_F6_2"/>
    <property type="match status" value="1"/>
</dbReference>
<dbReference type="PROSITE" id="PS00562">
    <property type="entry name" value="CBM1_1"/>
    <property type="match status" value="1"/>
</dbReference>
<feature type="active site" description="Proton donor" evidence="8 11">
    <location>
        <position position="247"/>
    </location>
</feature>
<feature type="active site" description="Proton acceptor" evidence="8">
    <location>
        <position position="426"/>
    </location>
</feature>
<dbReference type="InterPro" id="IPR001524">
    <property type="entry name" value="Glyco_hydro_6_CS"/>
</dbReference>